<comment type="caution">
    <text evidence="5">The sequence shown here is derived from an EMBL/GenBank/DDBJ whole genome shotgun (WGS) entry which is preliminary data.</text>
</comment>
<evidence type="ECO:0000256" key="2">
    <source>
        <dbReference type="HAMAP-Rule" id="MF_01867"/>
    </source>
</evidence>
<dbReference type="GO" id="GO:0016874">
    <property type="term" value="F:ligase activity"/>
    <property type="evidence" value="ECO:0007669"/>
    <property type="project" value="UniProtKB-UniRule"/>
</dbReference>
<evidence type="ECO:0000259" key="4">
    <source>
        <dbReference type="Pfam" id="PF24850"/>
    </source>
</evidence>
<keyword evidence="1 2" id="KW-0436">Ligase</keyword>
<evidence type="ECO:0000313" key="5">
    <source>
        <dbReference type="EMBL" id="MCM3713093.1"/>
    </source>
</evidence>
<dbReference type="HAMAP" id="MF_01867">
    <property type="entry name" value="BshC"/>
    <property type="match status" value="1"/>
</dbReference>
<feature type="domain" description="Bacillithiol biosynthesis BshC C-terminal coiled-coil" evidence="4">
    <location>
        <begin position="380"/>
        <end position="539"/>
    </location>
</feature>
<dbReference type="InterPro" id="IPR055398">
    <property type="entry name" value="Rossmann-like_BshC"/>
</dbReference>
<dbReference type="EMBL" id="JAMBOL010000002">
    <property type="protein sequence ID" value="MCM3713093.1"/>
    <property type="molecule type" value="Genomic_DNA"/>
</dbReference>
<dbReference type="Pfam" id="PF10079">
    <property type="entry name" value="Rossmann-like_BshC"/>
    <property type="match status" value="1"/>
</dbReference>
<organism evidence="5 6">
    <name type="scientific">Halalkalibacter oceani</name>
    <dbReference type="NCBI Taxonomy" id="1653776"/>
    <lineage>
        <taxon>Bacteria</taxon>
        <taxon>Bacillati</taxon>
        <taxon>Bacillota</taxon>
        <taxon>Bacilli</taxon>
        <taxon>Bacillales</taxon>
        <taxon>Bacillaceae</taxon>
        <taxon>Halalkalibacter</taxon>
    </lineage>
</organism>
<reference evidence="5" key="1">
    <citation type="submission" date="2022-05" db="EMBL/GenBank/DDBJ databases">
        <title>Comparative Genomics of Spacecraft Associated Microbes.</title>
        <authorList>
            <person name="Tran M.T."/>
            <person name="Wright A."/>
            <person name="Seuylemezian A."/>
            <person name="Eisen J."/>
            <person name="Coil D."/>
        </authorList>
    </citation>
    <scope>NUCLEOTIDE SEQUENCE</scope>
    <source>
        <strain evidence="5">214.1.1</strain>
    </source>
</reference>
<gene>
    <name evidence="2 5" type="primary">bshC</name>
    <name evidence="5" type="ORF">M3202_03285</name>
</gene>
<feature type="domain" description="Bacillithiol biosynthesis BshC N-terminal Rossmann-like" evidence="3">
    <location>
        <begin position="1"/>
        <end position="377"/>
    </location>
</feature>
<comment type="similarity">
    <text evidence="2">Belongs to the BshC family.</text>
</comment>
<dbReference type="Proteomes" id="UP001139179">
    <property type="component" value="Unassembled WGS sequence"/>
</dbReference>
<dbReference type="InterPro" id="IPR011199">
    <property type="entry name" value="Bacillithiol_biosynth_BshC"/>
</dbReference>
<dbReference type="NCBIfam" id="TIGR03998">
    <property type="entry name" value="thiol_BshC"/>
    <property type="match status" value="1"/>
</dbReference>
<dbReference type="PIRSF" id="PIRSF012535">
    <property type="entry name" value="UCP012535"/>
    <property type="match status" value="1"/>
</dbReference>
<evidence type="ECO:0000259" key="3">
    <source>
        <dbReference type="Pfam" id="PF10079"/>
    </source>
</evidence>
<evidence type="ECO:0000256" key="1">
    <source>
        <dbReference type="ARBA" id="ARBA00022598"/>
    </source>
</evidence>
<dbReference type="Pfam" id="PF24850">
    <property type="entry name" value="CC_BshC"/>
    <property type="match status" value="1"/>
</dbReference>
<comment type="function">
    <text evidence="2">Involved in bacillithiol (BSH) biosynthesis. May catalyze the last step of the pathway, the addition of cysteine to glucosamine malate (GlcN-Mal) to generate BSH.</text>
</comment>
<dbReference type="InterPro" id="IPR055399">
    <property type="entry name" value="CC_BshC"/>
</dbReference>
<keyword evidence="6" id="KW-1185">Reference proteome</keyword>
<accession>A0A9X2IP12</accession>
<proteinExistence type="inferred from homology"/>
<sequence length="539" mass="63151">MRVGEVNLSSRSGFLKDYSEGKERCLPFLDYAFLDQEKYKQRAAELLTRSYQREQLADYFTEVHARLSYREEARQQIEKLKQANSLVVVGGQQAGLLTGPLFTVYKAMSILLMAKQQEKELGLPVVPVFWIAGEDHDLDEIRYVYIEKNKRWKKHMLEEGGAANSASKLPLERKQLKQWLQTVFASLPETAYTKQLLTKLEGFLEEGVTYVSFFQKVMNWFFGHEGLLLLDAHDPLLRRLEIPYFERLIEEVEEVQTAQQRGAKAFYEAGYGTPVVTEAENSHLFLEVNGERKRLDYQDEAFVVRGGKLRFTKRELRELLQQEPERFSNNVVTRPLMQEWLLPVLAFISGPGELLYWATLKDVFHHFGWKVPPVIPRYQATIVPAAVQKWLDQFSYEIEPFLSGGMEQLREAWLAEQNPYPVHEVAQQVREQMLSYHRPLRELAVEMDVTLAALSEKNAVIIEDQLKFLEKRMAHFVRQQHEHTLEKFAEAERWLFPLQHPQERVFHPLLFVNLLGIEEFRRILSTDVTLDMRHKLFYL</sequence>
<dbReference type="RefSeq" id="WP_251221925.1">
    <property type="nucleotide sequence ID" value="NZ_JAMBOL010000002.1"/>
</dbReference>
<name>A0A9X2IP12_9BACI</name>
<dbReference type="AlphaFoldDB" id="A0A9X2IP12"/>
<dbReference type="EC" id="6.-.-.-" evidence="2"/>
<protein>
    <recommendedName>
        <fullName evidence="2">Putative cysteine ligase BshC</fullName>
        <ecNumber evidence="2">6.-.-.-</ecNumber>
    </recommendedName>
</protein>
<evidence type="ECO:0000313" key="6">
    <source>
        <dbReference type="Proteomes" id="UP001139179"/>
    </source>
</evidence>